<name>A0AAN8WZR3_HALRR</name>
<protein>
    <submittedName>
        <fullName evidence="1">Uncharacterized protein</fullName>
    </submittedName>
</protein>
<organism evidence="1 2">
    <name type="scientific">Halocaridina rubra</name>
    <name type="common">Hawaiian red shrimp</name>
    <dbReference type="NCBI Taxonomy" id="373956"/>
    <lineage>
        <taxon>Eukaryota</taxon>
        <taxon>Metazoa</taxon>
        <taxon>Ecdysozoa</taxon>
        <taxon>Arthropoda</taxon>
        <taxon>Crustacea</taxon>
        <taxon>Multicrustacea</taxon>
        <taxon>Malacostraca</taxon>
        <taxon>Eumalacostraca</taxon>
        <taxon>Eucarida</taxon>
        <taxon>Decapoda</taxon>
        <taxon>Pleocyemata</taxon>
        <taxon>Caridea</taxon>
        <taxon>Atyoidea</taxon>
        <taxon>Atyidae</taxon>
        <taxon>Halocaridina</taxon>
    </lineage>
</organism>
<evidence type="ECO:0000313" key="2">
    <source>
        <dbReference type="Proteomes" id="UP001381693"/>
    </source>
</evidence>
<comment type="caution">
    <text evidence="1">The sequence shown here is derived from an EMBL/GenBank/DDBJ whole genome shotgun (WGS) entry which is preliminary data.</text>
</comment>
<dbReference type="Proteomes" id="UP001381693">
    <property type="component" value="Unassembled WGS sequence"/>
</dbReference>
<reference evidence="1 2" key="1">
    <citation type="submission" date="2023-11" db="EMBL/GenBank/DDBJ databases">
        <title>Halocaridina rubra genome assembly.</title>
        <authorList>
            <person name="Smith C."/>
        </authorList>
    </citation>
    <scope>NUCLEOTIDE SEQUENCE [LARGE SCALE GENOMIC DNA]</scope>
    <source>
        <strain evidence="1">EP-1</strain>
        <tissue evidence="1">Whole</tissue>
    </source>
</reference>
<sequence>MAVNDNNTVLMAVNDNNIVLMAVNDNSTVMVVNDNNTVLSELILEAEQKQTDMTPIVTCNKEEVDILAENVQKLCLWVSDIDEYVERVFSRNEVSVPSVNDARGYKDIIFHYNDHVKTSKDHCVAWRSEDGIVSSLKHVVEAAQKFAPKFMSDFDKTIILVTHLVEDH</sequence>
<keyword evidence="2" id="KW-1185">Reference proteome</keyword>
<accession>A0AAN8WZR3</accession>
<proteinExistence type="predicted"/>
<evidence type="ECO:0000313" key="1">
    <source>
        <dbReference type="EMBL" id="KAK7070214.1"/>
    </source>
</evidence>
<gene>
    <name evidence="1" type="ORF">SK128_013439</name>
</gene>
<dbReference type="EMBL" id="JAXCGZ010015475">
    <property type="protein sequence ID" value="KAK7070214.1"/>
    <property type="molecule type" value="Genomic_DNA"/>
</dbReference>
<dbReference type="AlphaFoldDB" id="A0AAN8WZR3"/>
<feature type="non-terminal residue" evidence="1">
    <location>
        <position position="168"/>
    </location>
</feature>